<accession>A0AAP0L8Z2</accession>
<keyword evidence="2" id="KW-1185">Reference proteome</keyword>
<evidence type="ECO:0000313" key="2">
    <source>
        <dbReference type="Proteomes" id="UP001419268"/>
    </source>
</evidence>
<reference evidence="1 2" key="1">
    <citation type="submission" date="2024-01" db="EMBL/GenBank/DDBJ databases">
        <title>Genome assemblies of Stephania.</title>
        <authorList>
            <person name="Yang L."/>
        </authorList>
    </citation>
    <scope>NUCLEOTIDE SEQUENCE [LARGE SCALE GENOMIC DNA]</scope>
    <source>
        <strain evidence="1">JXDWG</strain>
        <tissue evidence="1">Leaf</tissue>
    </source>
</reference>
<gene>
    <name evidence="1" type="ORF">Scep_001884</name>
</gene>
<organism evidence="1 2">
    <name type="scientific">Stephania cephalantha</name>
    <dbReference type="NCBI Taxonomy" id="152367"/>
    <lineage>
        <taxon>Eukaryota</taxon>
        <taxon>Viridiplantae</taxon>
        <taxon>Streptophyta</taxon>
        <taxon>Embryophyta</taxon>
        <taxon>Tracheophyta</taxon>
        <taxon>Spermatophyta</taxon>
        <taxon>Magnoliopsida</taxon>
        <taxon>Ranunculales</taxon>
        <taxon>Menispermaceae</taxon>
        <taxon>Menispermoideae</taxon>
        <taxon>Cissampelideae</taxon>
        <taxon>Stephania</taxon>
    </lineage>
</organism>
<dbReference type="AlphaFoldDB" id="A0AAP0L8Z2"/>
<protein>
    <submittedName>
        <fullName evidence="1">Uncharacterized protein</fullName>
    </submittedName>
</protein>
<proteinExistence type="predicted"/>
<evidence type="ECO:0000313" key="1">
    <source>
        <dbReference type="EMBL" id="KAK9166693.1"/>
    </source>
</evidence>
<comment type="caution">
    <text evidence="1">The sequence shown here is derived from an EMBL/GenBank/DDBJ whole genome shotgun (WGS) entry which is preliminary data.</text>
</comment>
<dbReference type="Proteomes" id="UP001419268">
    <property type="component" value="Unassembled WGS sequence"/>
</dbReference>
<dbReference type="EMBL" id="JBBNAG010000001">
    <property type="protein sequence ID" value="KAK9166693.1"/>
    <property type="molecule type" value="Genomic_DNA"/>
</dbReference>
<sequence>MKRQNSNEGASCRYAKVKIEMSTKKNDQIFTLLRNIYLEYSLCTTYSFKDVTERNRAKIGWKELCERKFLHRGLGNKCAIEIIGLKRLKVPSKYSMASRRNGTTLSRHEFKRLYYMGGSPGLNRHLTLSNTELSQVTAFKPEPAE</sequence>
<name>A0AAP0L8Z2_9MAGN</name>